<keyword evidence="3" id="KW-0808">Transferase</keyword>
<evidence type="ECO:0000256" key="2">
    <source>
        <dbReference type="ARBA" id="ARBA00022603"/>
    </source>
</evidence>
<dbReference type="PANTHER" id="PTHR12753">
    <property type="entry name" value="AD-003 - RELATED"/>
    <property type="match status" value="1"/>
</dbReference>
<dbReference type="GO" id="GO:0008276">
    <property type="term" value="F:protein methyltransferase activity"/>
    <property type="evidence" value="ECO:0007669"/>
    <property type="project" value="UniProtKB-ARBA"/>
</dbReference>
<gene>
    <name evidence="6" type="ORF">CYY_007436</name>
</gene>
<dbReference type="GO" id="GO:0032259">
    <property type="term" value="P:methylation"/>
    <property type="evidence" value="ECO:0007669"/>
    <property type="project" value="UniProtKB-KW"/>
</dbReference>
<dbReference type="EMBL" id="AJWJ01000396">
    <property type="protein sequence ID" value="KAF2071254.1"/>
    <property type="molecule type" value="Genomic_DNA"/>
</dbReference>
<evidence type="ECO:0000313" key="6">
    <source>
        <dbReference type="EMBL" id="KAF2071254.1"/>
    </source>
</evidence>
<name>A0A8J4PRW7_9MYCE</name>
<dbReference type="AlphaFoldDB" id="A0A8J4PRW7"/>
<dbReference type="GO" id="GO:0005737">
    <property type="term" value="C:cytoplasm"/>
    <property type="evidence" value="ECO:0007669"/>
    <property type="project" value="TreeGrafter"/>
</dbReference>
<dbReference type="Proteomes" id="UP000695562">
    <property type="component" value="Unassembled WGS sequence"/>
</dbReference>
<organism evidence="6 7">
    <name type="scientific">Polysphondylium violaceum</name>
    <dbReference type="NCBI Taxonomy" id="133409"/>
    <lineage>
        <taxon>Eukaryota</taxon>
        <taxon>Amoebozoa</taxon>
        <taxon>Evosea</taxon>
        <taxon>Eumycetozoa</taxon>
        <taxon>Dictyostelia</taxon>
        <taxon>Dictyosteliales</taxon>
        <taxon>Dictyosteliaceae</taxon>
        <taxon>Polysphondylium</taxon>
    </lineage>
</organism>
<dbReference type="InterPro" id="IPR029063">
    <property type="entry name" value="SAM-dependent_MTases_sf"/>
</dbReference>
<accession>A0A8J4PRW7</accession>
<dbReference type="SUPFAM" id="SSF53335">
    <property type="entry name" value="S-adenosyl-L-methionine-dependent methyltransferases"/>
    <property type="match status" value="1"/>
</dbReference>
<dbReference type="InterPro" id="IPR013217">
    <property type="entry name" value="Methyltransf_12"/>
</dbReference>
<dbReference type="PANTHER" id="PTHR12753:SF3">
    <property type="entry name" value="METHYLTRANSFERASE TYPE 12 DOMAIN-CONTAINING PROTEIN"/>
    <property type="match status" value="1"/>
</dbReference>
<evidence type="ECO:0000256" key="3">
    <source>
        <dbReference type="ARBA" id="ARBA00022679"/>
    </source>
</evidence>
<evidence type="ECO:0000256" key="1">
    <source>
        <dbReference type="ARBA" id="ARBA00009059"/>
    </source>
</evidence>
<dbReference type="InterPro" id="IPR008576">
    <property type="entry name" value="MeTrfase_NTM1"/>
</dbReference>
<feature type="domain" description="Methyltransferase type 12" evidence="5">
    <location>
        <begin position="73"/>
        <end position="173"/>
    </location>
</feature>
<dbReference type="OrthoDB" id="1298661at2759"/>
<keyword evidence="4" id="KW-0949">S-adenosyl-L-methionine</keyword>
<evidence type="ECO:0000259" key="5">
    <source>
        <dbReference type="Pfam" id="PF08242"/>
    </source>
</evidence>
<sequence length="263" mass="30830">MSLSDQLKEQQIYYNKRATEYDKWWFRQDQFDQGDYLKQEDSFNKTAIYEYLAKITSHPCIPQNDDNSKLKLLECASGTGNFTQWFLKEKRFDIRCEEGSNEMIQVLQGKYHDLISQNQFSIHQTDLFSDSFNPLPDCYDVVFLGFFISHIPPSLFQSFFEKCRKALKVGGKIIFVESYYTSRYQTKTHEQKVNNVDLDEKKSDQDYFIKRNLINGESYSIVKIGFTSESIITTFHQNGFVLEKGDTISVNGSFIYGSFTRNQ</sequence>
<dbReference type="Pfam" id="PF08242">
    <property type="entry name" value="Methyltransf_12"/>
    <property type="match status" value="1"/>
</dbReference>
<dbReference type="Gene3D" id="3.40.50.150">
    <property type="entry name" value="Vaccinia Virus protein VP39"/>
    <property type="match status" value="1"/>
</dbReference>
<evidence type="ECO:0000313" key="7">
    <source>
        <dbReference type="Proteomes" id="UP000695562"/>
    </source>
</evidence>
<protein>
    <recommendedName>
        <fullName evidence="5">Methyltransferase type 12 domain-containing protein</fullName>
    </recommendedName>
</protein>
<dbReference type="CDD" id="cd02440">
    <property type="entry name" value="AdoMet_MTases"/>
    <property type="match status" value="1"/>
</dbReference>
<keyword evidence="7" id="KW-1185">Reference proteome</keyword>
<comment type="caution">
    <text evidence="6">The sequence shown here is derived from an EMBL/GenBank/DDBJ whole genome shotgun (WGS) entry which is preliminary data.</text>
</comment>
<reference evidence="6" key="1">
    <citation type="submission" date="2020-01" db="EMBL/GenBank/DDBJ databases">
        <title>Development of genomics and gene disruption for Polysphondylium violaceum indicates a role for the polyketide synthase stlB in stalk morphogenesis.</title>
        <authorList>
            <person name="Narita B."/>
            <person name="Kawabe Y."/>
            <person name="Kin K."/>
            <person name="Saito T."/>
            <person name="Gibbs R."/>
            <person name="Kuspa A."/>
            <person name="Muzny D."/>
            <person name="Queller D."/>
            <person name="Richards S."/>
            <person name="Strassman J."/>
            <person name="Sucgang R."/>
            <person name="Worley K."/>
            <person name="Schaap P."/>
        </authorList>
    </citation>
    <scope>NUCLEOTIDE SEQUENCE</scope>
    <source>
        <strain evidence="6">QSvi11</strain>
    </source>
</reference>
<evidence type="ECO:0000256" key="4">
    <source>
        <dbReference type="ARBA" id="ARBA00022691"/>
    </source>
</evidence>
<proteinExistence type="inferred from homology"/>
<keyword evidence="2" id="KW-0489">Methyltransferase</keyword>
<comment type="similarity">
    <text evidence="1">Belongs to the methyltransferase superfamily. NTM1 family.</text>
</comment>